<dbReference type="Gene3D" id="1.10.287.950">
    <property type="entry name" value="Methyl-accepting chemotaxis protein"/>
    <property type="match status" value="1"/>
</dbReference>
<proteinExistence type="predicted"/>
<feature type="domain" description="Methyl-accepting transducer" evidence="8">
    <location>
        <begin position="134"/>
        <end position="370"/>
    </location>
</feature>
<evidence type="ECO:0000313" key="10">
    <source>
        <dbReference type="Proteomes" id="UP000463138"/>
    </source>
</evidence>
<sequence length="579" mass="62779">MSSETIDNMRSMRSAEGNADGFRQPAAQIFSPTGLCLLLLASQLFFSAALLWLSSGLLFGASLLLTPVALMLIKEVRLLNGGSQTAQAQLYKANAVQIDLAEDDAPQRTADPLSAQLAEFSSRLRDIMLDLQQQSLRIALSSAQNRLLAEHAGNDAQQQKNLSELIFQASEQTTRALQDISSRAGIITEMNSRNLEVARSSKLQLGDAHVQMQQISQSMTGFKTNIEALDSTSGQIRSILTTVQDFSSQTNMLALNAAIEAARAGEHGRGFAVVADEVRNLSVKVGSAATQIGQLIEQMLDAMAGADQQTQTMQAQTNQAGSAVSTAAEQFERMVEDFQQANDDLLMVSSALEQLTVTNTETHQHGSAIRDLSVGISQCVSSVFEHADTQLENTNLVLQALCNFRLGQGNLEGATDKLMARRRLIESRLEQLLEQGINVFDRQYQPIPDTQPPKHNVSWAEPYQKLVQPLLDEWDSQGKDGIVYMVPVDNHGYLAASRSATSQPLTGDPAIDAAKSVHMRFVAKGVNLDNMNKCEHVGMGSFVLPGSSTIVFVLFVPLTVKGKHWGTLSTGILPKALGV</sequence>
<dbReference type="Pfam" id="PF00015">
    <property type="entry name" value="MCPsignal"/>
    <property type="match status" value="1"/>
</dbReference>
<dbReference type="GO" id="GO:0016020">
    <property type="term" value="C:membrane"/>
    <property type="evidence" value="ECO:0007669"/>
    <property type="project" value="UniProtKB-SubCell"/>
</dbReference>
<keyword evidence="2 7" id="KW-0812">Transmembrane</keyword>
<keyword evidence="4 7" id="KW-0472">Membrane</keyword>
<dbReference type="SUPFAM" id="SSF58104">
    <property type="entry name" value="Methyl-accepting chemotaxis protein (MCP) signaling domain"/>
    <property type="match status" value="1"/>
</dbReference>
<keyword evidence="10" id="KW-1185">Reference proteome</keyword>
<evidence type="ECO:0000256" key="4">
    <source>
        <dbReference type="ARBA" id="ARBA00023136"/>
    </source>
</evidence>
<evidence type="ECO:0000256" key="1">
    <source>
        <dbReference type="ARBA" id="ARBA00004370"/>
    </source>
</evidence>
<dbReference type="EMBL" id="QOVF01000001">
    <property type="protein sequence ID" value="KAA0696242.1"/>
    <property type="molecule type" value="Genomic_DNA"/>
</dbReference>
<dbReference type="AlphaFoldDB" id="A0A7V7GVN6"/>
<evidence type="ECO:0000256" key="6">
    <source>
        <dbReference type="PROSITE-ProRule" id="PRU00284"/>
    </source>
</evidence>
<dbReference type="Proteomes" id="UP000463138">
    <property type="component" value="Unassembled WGS sequence"/>
</dbReference>
<evidence type="ECO:0000256" key="2">
    <source>
        <dbReference type="ARBA" id="ARBA00022692"/>
    </source>
</evidence>
<comment type="caution">
    <text evidence="9">The sequence shown here is derived from an EMBL/GenBank/DDBJ whole genome shotgun (WGS) entry which is preliminary data.</text>
</comment>
<gene>
    <name evidence="9" type="ORF">DT594_02475</name>
</gene>
<feature type="transmembrane region" description="Helical" evidence="7">
    <location>
        <begin position="52"/>
        <end position="73"/>
    </location>
</feature>
<organism evidence="9 10">
    <name type="scientific">Halopseudomonas laoshanensis</name>
    <dbReference type="NCBI Taxonomy" id="2268758"/>
    <lineage>
        <taxon>Bacteria</taxon>
        <taxon>Pseudomonadati</taxon>
        <taxon>Pseudomonadota</taxon>
        <taxon>Gammaproteobacteria</taxon>
        <taxon>Pseudomonadales</taxon>
        <taxon>Pseudomonadaceae</taxon>
        <taxon>Halopseudomonas</taxon>
    </lineage>
</organism>
<dbReference type="InterPro" id="IPR004089">
    <property type="entry name" value="MCPsignal_dom"/>
</dbReference>
<keyword evidence="5 6" id="KW-0807">Transducer</keyword>
<accession>A0A7V7GVN6</accession>
<dbReference type="PANTHER" id="PTHR32089">
    <property type="entry name" value="METHYL-ACCEPTING CHEMOTAXIS PROTEIN MCPB"/>
    <property type="match status" value="1"/>
</dbReference>
<dbReference type="PANTHER" id="PTHR32089:SF112">
    <property type="entry name" value="LYSOZYME-LIKE PROTEIN-RELATED"/>
    <property type="match status" value="1"/>
</dbReference>
<protein>
    <submittedName>
        <fullName evidence="9">Methyl-accepting chemotaxis protein</fullName>
    </submittedName>
</protein>
<dbReference type="PROSITE" id="PS50111">
    <property type="entry name" value="CHEMOTAXIS_TRANSDUC_2"/>
    <property type="match status" value="1"/>
</dbReference>
<dbReference type="OrthoDB" id="2489132at2"/>
<dbReference type="GO" id="GO:0006935">
    <property type="term" value="P:chemotaxis"/>
    <property type="evidence" value="ECO:0007669"/>
    <property type="project" value="UniProtKB-ARBA"/>
</dbReference>
<evidence type="ECO:0000259" key="8">
    <source>
        <dbReference type="PROSITE" id="PS50111"/>
    </source>
</evidence>
<dbReference type="GO" id="GO:0007165">
    <property type="term" value="P:signal transduction"/>
    <property type="evidence" value="ECO:0007669"/>
    <property type="project" value="UniProtKB-KW"/>
</dbReference>
<evidence type="ECO:0000256" key="7">
    <source>
        <dbReference type="SAM" id="Phobius"/>
    </source>
</evidence>
<comment type="subcellular location">
    <subcellularLocation>
        <location evidence="1">Membrane</location>
    </subcellularLocation>
</comment>
<dbReference type="RefSeq" id="WP_149331211.1">
    <property type="nucleotide sequence ID" value="NZ_QOVF01000001.1"/>
</dbReference>
<keyword evidence="3 7" id="KW-1133">Transmembrane helix</keyword>
<evidence type="ECO:0000313" key="9">
    <source>
        <dbReference type="EMBL" id="KAA0696242.1"/>
    </source>
</evidence>
<evidence type="ECO:0000256" key="5">
    <source>
        <dbReference type="ARBA" id="ARBA00023224"/>
    </source>
</evidence>
<dbReference type="SMART" id="SM00283">
    <property type="entry name" value="MA"/>
    <property type="match status" value="1"/>
</dbReference>
<evidence type="ECO:0000256" key="3">
    <source>
        <dbReference type="ARBA" id="ARBA00022989"/>
    </source>
</evidence>
<reference evidence="9 10" key="1">
    <citation type="submission" date="2018-07" db="EMBL/GenBank/DDBJ databases">
        <title>Pseudomonas laoshanensis sp. nov., isolated from soil.</title>
        <authorList>
            <person name="Sun J."/>
            <person name="Yu L."/>
            <person name="Wang M."/>
            <person name="Zhang C."/>
        </authorList>
    </citation>
    <scope>NUCLEOTIDE SEQUENCE [LARGE SCALE GENOMIC DNA]</scope>
    <source>
        <strain evidence="9 10">Y22</strain>
    </source>
</reference>
<name>A0A7V7GVN6_9GAMM</name>